<dbReference type="PANTHER" id="PTHR30419">
    <property type="entry name" value="HTH-TYPE TRANSCRIPTIONAL REGULATOR YBHD"/>
    <property type="match status" value="1"/>
</dbReference>
<dbReference type="CDD" id="cd05466">
    <property type="entry name" value="PBP2_LTTR_substrate"/>
    <property type="match status" value="1"/>
</dbReference>
<accession>A0A850EFW6</accession>
<dbReference type="SUPFAM" id="SSF46785">
    <property type="entry name" value="Winged helix' DNA-binding domain"/>
    <property type="match status" value="1"/>
</dbReference>
<keyword evidence="2" id="KW-0805">Transcription regulation</keyword>
<dbReference type="RefSeq" id="WP_175370810.1">
    <property type="nucleotide sequence ID" value="NZ_JABWCS010000198.1"/>
</dbReference>
<dbReference type="SUPFAM" id="SSF53850">
    <property type="entry name" value="Periplasmic binding protein-like II"/>
    <property type="match status" value="1"/>
</dbReference>
<dbReference type="PROSITE" id="PS50931">
    <property type="entry name" value="HTH_LYSR"/>
    <property type="match status" value="1"/>
</dbReference>
<dbReference type="GO" id="GO:0003677">
    <property type="term" value="F:DNA binding"/>
    <property type="evidence" value="ECO:0007669"/>
    <property type="project" value="UniProtKB-KW"/>
</dbReference>
<keyword evidence="7" id="KW-1185">Reference proteome</keyword>
<proteinExistence type="inferred from homology"/>
<gene>
    <name evidence="6" type="ORF">HPT30_07585</name>
</gene>
<keyword evidence="4" id="KW-0804">Transcription</keyword>
<feature type="domain" description="HTH lysR-type" evidence="5">
    <location>
        <begin position="1"/>
        <end position="58"/>
    </location>
</feature>
<evidence type="ECO:0000256" key="1">
    <source>
        <dbReference type="ARBA" id="ARBA00009437"/>
    </source>
</evidence>
<dbReference type="InterPro" id="IPR036388">
    <property type="entry name" value="WH-like_DNA-bd_sf"/>
</dbReference>
<dbReference type="Pfam" id="PF03466">
    <property type="entry name" value="LysR_substrate"/>
    <property type="match status" value="1"/>
</dbReference>
<reference evidence="6" key="1">
    <citation type="submission" date="2020-06" db="EMBL/GenBank/DDBJ databases">
        <title>Paenibacillus sp. nov., isolated from soil.</title>
        <authorList>
            <person name="Seo Y.L."/>
        </authorList>
    </citation>
    <scope>NUCLEOTIDE SEQUENCE [LARGE SCALE GENOMIC DNA]</scope>
    <source>
        <strain evidence="6">JW14</strain>
    </source>
</reference>
<dbReference type="AlphaFoldDB" id="A0A850EFW6"/>
<evidence type="ECO:0000256" key="4">
    <source>
        <dbReference type="ARBA" id="ARBA00023163"/>
    </source>
</evidence>
<dbReference type="Proteomes" id="UP000564806">
    <property type="component" value="Unassembled WGS sequence"/>
</dbReference>
<dbReference type="GO" id="GO:0003700">
    <property type="term" value="F:DNA-binding transcription factor activity"/>
    <property type="evidence" value="ECO:0007669"/>
    <property type="project" value="InterPro"/>
</dbReference>
<dbReference type="InterPro" id="IPR005119">
    <property type="entry name" value="LysR_subst-bd"/>
</dbReference>
<evidence type="ECO:0000256" key="2">
    <source>
        <dbReference type="ARBA" id="ARBA00023015"/>
    </source>
</evidence>
<protein>
    <submittedName>
        <fullName evidence="6">LysR family transcriptional regulator</fullName>
    </submittedName>
</protein>
<dbReference type="InterPro" id="IPR000847">
    <property type="entry name" value="LysR_HTH_N"/>
</dbReference>
<comment type="caution">
    <text evidence="6">The sequence shown here is derived from an EMBL/GenBank/DDBJ whole genome shotgun (WGS) entry which is preliminary data.</text>
</comment>
<dbReference type="Gene3D" id="3.40.190.290">
    <property type="match status" value="1"/>
</dbReference>
<evidence type="ECO:0000313" key="6">
    <source>
        <dbReference type="EMBL" id="NUU60203.1"/>
    </source>
</evidence>
<keyword evidence="3" id="KW-0238">DNA-binding</keyword>
<dbReference type="EMBL" id="JABWCS010000198">
    <property type="protein sequence ID" value="NUU60203.1"/>
    <property type="molecule type" value="Genomic_DNA"/>
</dbReference>
<sequence length="307" mass="34904">METRHLHYFLALCEELHFTRAAEQLGISQPTLSQQIRVLEGELNMPLFDRIGKKIALTEAGVLLKAYASRMIQDEQNAKNAINELRSDSRGTIRLGLLPSDLDYRLTPLLVQFHQEFPNIRLQVYATTLIRQEVLDNKLDIGISLKGPRDPMLVEEDLGIELYQLVIRKDHPYADREHIELSELPNLPLVMYPRGLLGRELVEDCFREAGLKITPLMETGSATSVLQLVKAGIGGTIQPASLLNHLEDRSFCSIPIINHPPQRELRLIYRTDRFISHATGIFIDRLRDFLISDLTGVKTEPGLRNKN</sequence>
<evidence type="ECO:0000256" key="3">
    <source>
        <dbReference type="ARBA" id="ARBA00023125"/>
    </source>
</evidence>
<dbReference type="Pfam" id="PF00126">
    <property type="entry name" value="HTH_1"/>
    <property type="match status" value="1"/>
</dbReference>
<dbReference type="PRINTS" id="PR00039">
    <property type="entry name" value="HTHLYSR"/>
</dbReference>
<dbReference type="InterPro" id="IPR050950">
    <property type="entry name" value="HTH-type_LysR_regulators"/>
</dbReference>
<name>A0A850EFW6_9BACL</name>
<evidence type="ECO:0000313" key="7">
    <source>
        <dbReference type="Proteomes" id="UP000564806"/>
    </source>
</evidence>
<evidence type="ECO:0000259" key="5">
    <source>
        <dbReference type="PROSITE" id="PS50931"/>
    </source>
</evidence>
<dbReference type="GO" id="GO:0005829">
    <property type="term" value="C:cytosol"/>
    <property type="evidence" value="ECO:0007669"/>
    <property type="project" value="TreeGrafter"/>
</dbReference>
<comment type="similarity">
    <text evidence="1">Belongs to the LysR transcriptional regulatory family.</text>
</comment>
<dbReference type="Gene3D" id="1.10.10.10">
    <property type="entry name" value="Winged helix-like DNA-binding domain superfamily/Winged helix DNA-binding domain"/>
    <property type="match status" value="1"/>
</dbReference>
<dbReference type="FunFam" id="1.10.10.10:FF:000001">
    <property type="entry name" value="LysR family transcriptional regulator"/>
    <property type="match status" value="1"/>
</dbReference>
<organism evidence="6 7">
    <name type="scientific">Paenibacillus agri</name>
    <dbReference type="NCBI Taxonomy" id="2744309"/>
    <lineage>
        <taxon>Bacteria</taxon>
        <taxon>Bacillati</taxon>
        <taxon>Bacillota</taxon>
        <taxon>Bacilli</taxon>
        <taxon>Bacillales</taxon>
        <taxon>Paenibacillaceae</taxon>
        <taxon>Paenibacillus</taxon>
    </lineage>
</organism>
<dbReference type="InterPro" id="IPR036390">
    <property type="entry name" value="WH_DNA-bd_sf"/>
</dbReference>